<evidence type="ECO:0000313" key="2">
    <source>
        <dbReference type="Proteomes" id="UP000660668"/>
    </source>
</evidence>
<dbReference type="EMBL" id="JADKPO010000025">
    <property type="protein sequence ID" value="MBF4769439.1"/>
    <property type="molecule type" value="Genomic_DNA"/>
</dbReference>
<reference evidence="1" key="1">
    <citation type="submission" date="2020-11" db="EMBL/GenBank/DDBJ databases">
        <title>Nocardioides cynanchi sp. nov., isolated from soil of rhizosphere of Cynanchum wilfordii.</title>
        <authorList>
            <person name="Lee J.-S."/>
            <person name="Suh M.K."/>
            <person name="Kim J.-S."/>
        </authorList>
    </citation>
    <scope>NUCLEOTIDE SEQUENCE</scope>
    <source>
        <strain evidence="1">KCTC 19276</strain>
    </source>
</reference>
<name>A0A930YNR4_9ACTN</name>
<dbReference type="RefSeq" id="WP_194697588.1">
    <property type="nucleotide sequence ID" value="NZ_JADKPO010000025.1"/>
</dbReference>
<organism evidence="1 2">
    <name type="scientific">Nocardioides agariphilus</name>
    <dbReference type="NCBI Taxonomy" id="433664"/>
    <lineage>
        <taxon>Bacteria</taxon>
        <taxon>Bacillati</taxon>
        <taxon>Actinomycetota</taxon>
        <taxon>Actinomycetes</taxon>
        <taxon>Propionibacteriales</taxon>
        <taxon>Nocardioidaceae</taxon>
        <taxon>Nocardioides</taxon>
    </lineage>
</organism>
<dbReference type="AlphaFoldDB" id="A0A930YNR4"/>
<dbReference type="Proteomes" id="UP000660668">
    <property type="component" value="Unassembled WGS sequence"/>
</dbReference>
<comment type="caution">
    <text evidence="1">The sequence shown here is derived from an EMBL/GenBank/DDBJ whole genome shotgun (WGS) entry which is preliminary data.</text>
</comment>
<gene>
    <name evidence="1" type="ORF">ISU10_16850</name>
</gene>
<sequence>MTDQTFFNEQLTHHLIHERVARASEPHLHTGSRRHRLAERLHRIADRIEK</sequence>
<evidence type="ECO:0000313" key="1">
    <source>
        <dbReference type="EMBL" id="MBF4769439.1"/>
    </source>
</evidence>
<accession>A0A930YNR4</accession>
<proteinExistence type="predicted"/>
<protein>
    <submittedName>
        <fullName evidence="1">Uncharacterized protein</fullName>
    </submittedName>
</protein>
<keyword evidence="2" id="KW-1185">Reference proteome</keyword>